<gene>
    <name evidence="2" type="ORF">JCM19235_4806</name>
</gene>
<proteinExistence type="inferred from homology"/>
<name>A0A090S476_9VIBR</name>
<comment type="caution">
    <text evidence="2">The sequence shown here is derived from an EMBL/GenBank/DDBJ whole genome shotgun (WGS) entry which is preliminary data.</text>
</comment>
<keyword evidence="2" id="KW-0456">Lyase</keyword>
<keyword evidence="3" id="KW-1185">Reference proteome</keyword>
<dbReference type="EMBL" id="BBMR01000008">
    <property type="protein sequence ID" value="GAL21324.1"/>
    <property type="molecule type" value="Genomic_DNA"/>
</dbReference>
<sequence>MGDKLCEINVAEQVYNLGNSTIMQNAWERGQDVEVHGVVYGIGDGKLQDLGVRCSSRESLEVNYQAAMAKILSTEVSK</sequence>
<dbReference type="Pfam" id="PF00484">
    <property type="entry name" value="Pro_CA"/>
    <property type="match status" value="1"/>
</dbReference>
<dbReference type="Gene3D" id="3.40.1050.10">
    <property type="entry name" value="Carbonic anhydrase"/>
    <property type="match status" value="1"/>
</dbReference>
<accession>A0A090S476</accession>
<dbReference type="Proteomes" id="UP000029228">
    <property type="component" value="Unassembled WGS sequence"/>
</dbReference>
<dbReference type="STRING" id="990268.JCM19235_4806"/>
<dbReference type="SUPFAM" id="SSF53056">
    <property type="entry name" value="beta-carbonic anhydrase, cab"/>
    <property type="match status" value="1"/>
</dbReference>
<evidence type="ECO:0000313" key="2">
    <source>
        <dbReference type="EMBL" id="GAL21324.1"/>
    </source>
</evidence>
<dbReference type="GO" id="GO:0008270">
    <property type="term" value="F:zinc ion binding"/>
    <property type="evidence" value="ECO:0007669"/>
    <property type="project" value="InterPro"/>
</dbReference>
<evidence type="ECO:0000256" key="1">
    <source>
        <dbReference type="ARBA" id="ARBA00006217"/>
    </source>
</evidence>
<protein>
    <submittedName>
        <fullName evidence="2">Carbonic anhydrase</fullName>
        <ecNumber evidence="2">4.2.1.1</ecNumber>
    </submittedName>
</protein>
<comment type="similarity">
    <text evidence="1">Belongs to the beta-class carbonic anhydrase family.</text>
</comment>
<dbReference type="InterPro" id="IPR001765">
    <property type="entry name" value="Carbonic_anhydrase"/>
</dbReference>
<dbReference type="GO" id="GO:0004089">
    <property type="term" value="F:carbonate dehydratase activity"/>
    <property type="evidence" value="ECO:0007669"/>
    <property type="project" value="UniProtKB-EC"/>
</dbReference>
<organism evidence="2 3">
    <name type="scientific">Vibrio maritimus</name>
    <dbReference type="NCBI Taxonomy" id="990268"/>
    <lineage>
        <taxon>Bacteria</taxon>
        <taxon>Pseudomonadati</taxon>
        <taxon>Pseudomonadota</taxon>
        <taxon>Gammaproteobacteria</taxon>
        <taxon>Vibrionales</taxon>
        <taxon>Vibrionaceae</taxon>
        <taxon>Vibrio</taxon>
    </lineage>
</organism>
<evidence type="ECO:0000313" key="3">
    <source>
        <dbReference type="Proteomes" id="UP000029228"/>
    </source>
</evidence>
<reference evidence="2 3" key="1">
    <citation type="submission" date="2014-09" db="EMBL/GenBank/DDBJ databases">
        <title>Vibrio maritimus JCM 19235. (C45) whole genome shotgun sequence.</title>
        <authorList>
            <person name="Sawabe T."/>
            <person name="Meirelles P."/>
            <person name="Nakanishi M."/>
            <person name="Sayaka M."/>
            <person name="Hattori M."/>
            <person name="Ohkuma M."/>
        </authorList>
    </citation>
    <scope>NUCLEOTIDE SEQUENCE [LARGE SCALE GENOMIC DNA]</scope>
    <source>
        <strain evidence="3">JCM19235</strain>
    </source>
</reference>
<dbReference type="InterPro" id="IPR036874">
    <property type="entry name" value="Carbonic_anhydrase_sf"/>
</dbReference>
<dbReference type="AlphaFoldDB" id="A0A090S476"/>
<dbReference type="EC" id="4.2.1.1" evidence="2"/>